<feature type="signal peptide" evidence="3">
    <location>
        <begin position="1"/>
        <end position="18"/>
    </location>
</feature>
<dbReference type="Gene3D" id="2.60.40.10">
    <property type="entry name" value="Immunoglobulins"/>
    <property type="match status" value="1"/>
</dbReference>
<gene>
    <name evidence="4" type="ORF">ACEWY4_003612</name>
</gene>
<proteinExistence type="predicted"/>
<dbReference type="PANTHER" id="PTHR15343:SF0">
    <property type="entry name" value="T-CELL ANTIGEN CD7"/>
    <property type="match status" value="1"/>
</dbReference>
<keyword evidence="2" id="KW-0472">Membrane</keyword>
<keyword evidence="2" id="KW-1133">Transmembrane helix</keyword>
<evidence type="ECO:0000256" key="1">
    <source>
        <dbReference type="SAM" id="MobiDB-lite"/>
    </source>
</evidence>
<keyword evidence="3" id="KW-0732">Signal</keyword>
<sequence length="259" mass="29232">MFVYFLSISALLCCVLLGATHVPSTQVSQEPRVISLTRLNASAAITCSYSGPLRPHGLSLKRRFNGNTSVLYKAVHGGTETVHAHFAGRLTVTGQCCSFTIQLSLLQVADTDGYYCSWQLLNGQTGSAHTKESDCTIVVVRERDPKEPCSRPNDQLSRLFLGVSVVVCAIMLLVFIGALIWRFTLSKGRYEPQKSSQHKLHHRQNRPLPLLPPPHHHHHHHHHHHLQTQCHHHHHQQQQHHSHVPHPSSQHRSSRVSRH</sequence>
<dbReference type="EMBL" id="JBHFQA010000003">
    <property type="protein sequence ID" value="KAL2101851.1"/>
    <property type="molecule type" value="Genomic_DNA"/>
</dbReference>
<evidence type="ECO:0000256" key="2">
    <source>
        <dbReference type="SAM" id="Phobius"/>
    </source>
</evidence>
<evidence type="ECO:0000313" key="4">
    <source>
        <dbReference type="EMBL" id="KAL2101851.1"/>
    </source>
</evidence>
<comment type="caution">
    <text evidence="4">The sequence shown here is derived from an EMBL/GenBank/DDBJ whole genome shotgun (WGS) entry which is preliminary data.</text>
</comment>
<feature type="transmembrane region" description="Helical" evidence="2">
    <location>
        <begin position="159"/>
        <end position="181"/>
    </location>
</feature>
<feature type="region of interest" description="Disordered" evidence="1">
    <location>
        <begin position="192"/>
        <end position="259"/>
    </location>
</feature>
<dbReference type="PANTHER" id="PTHR15343">
    <property type="entry name" value="CD7"/>
    <property type="match status" value="1"/>
</dbReference>
<reference evidence="4 5" key="1">
    <citation type="submission" date="2024-09" db="EMBL/GenBank/DDBJ databases">
        <title>A chromosome-level genome assembly of Gray's grenadier anchovy, Coilia grayii.</title>
        <authorList>
            <person name="Fu Z."/>
        </authorList>
    </citation>
    <scope>NUCLEOTIDE SEQUENCE [LARGE SCALE GENOMIC DNA]</scope>
    <source>
        <strain evidence="4">G4</strain>
        <tissue evidence="4">Muscle</tissue>
    </source>
</reference>
<evidence type="ECO:0000313" key="5">
    <source>
        <dbReference type="Proteomes" id="UP001591681"/>
    </source>
</evidence>
<organism evidence="4 5">
    <name type="scientific">Coilia grayii</name>
    <name type="common">Gray's grenadier anchovy</name>
    <dbReference type="NCBI Taxonomy" id="363190"/>
    <lineage>
        <taxon>Eukaryota</taxon>
        <taxon>Metazoa</taxon>
        <taxon>Chordata</taxon>
        <taxon>Craniata</taxon>
        <taxon>Vertebrata</taxon>
        <taxon>Euteleostomi</taxon>
        <taxon>Actinopterygii</taxon>
        <taxon>Neopterygii</taxon>
        <taxon>Teleostei</taxon>
        <taxon>Clupei</taxon>
        <taxon>Clupeiformes</taxon>
        <taxon>Clupeoidei</taxon>
        <taxon>Engraulidae</taxon>
        <taxon>Coilinae</taxon>
        <taxon>Coilia</taxon>
    </lineage>
</organism>
<feature type="compositionally biased region" description="Basic residues" evidence="1">
    <location>
        <begin position="214"/>
        <end position="244"/>
    </location>
</feature>
<evidence type="ECO:0000256" key="3">
    <source>
        <dbReference type="SAM" id="SignalP"/>
    </source>
</evidence>
<dbReference type="SUPFAM" id="SSF48726">
    <property type="entry name" value="Immunoglobulin"/>
    <property type="match status" value="1"/>
</dbReference>
<keyword evidence="2" id="KW-0812">Transmembrane</keyword>
<dbReference type="InterPro" id="IPR039090">
    <property type="entry name" value="CD7"/>
</dbReference>
<dbReference type="AlphaFoldDB" id="A0ABD1KSC4"/>
<keyword evidence="5" id="KW-1185">Reference proteome</keyword>
<dbReference type="InterPro" id="IPR036179">
    <property type="entry name" value="Ig-like_dom_sf"/>
</dbReference>
<name>A0ABD1KSC4_9TELE</name>
<feature type="chain" id="PRO_5044806648" evidence="3">
    <location>
        <begin position="19"/>
        <end position="259"/>
    </location>
</feature>
<dbReference type="InterPro" id="IPR013783">
    <property type="entry name" value="Ig-like_fold"/>
</dbReference>
<protein>
    <submittedName>
        <fullName evidence="4">Uncharacterized protein</fullName>
    </submittedName>
</protein>
<feature type="compositionally biased region" description="Basic residues" evidence="1">
    <location>
        <begin position="196"/>
        <end position="205"/>
    </location>
</feature>
<dbReference type="Proteomes" id="UP001591681">
    <property type="component" value="Unassembled WGS sequence"/>
</dbReference>
<accession>A0ABD1KSC4</accession>